<dbReference type="Pfam" id="PF16189">
    <property type="entry name" value="Creatinase_N_2"/>
    <property type="match status" value="1"/>
</dbReference>
<feature type="domain" description="Peptidase M24 C-terminal" evidence="7">
    <location>
        <begin position="615"/>
        <end position="678"/>
    </location>
</feature>
<evidence type="ECO:0000313" key="8">
    <source>
        <dbReference type="EMBL" id="CAH0404029.1"/>
    </source>
</evidence>
<dbReference type="CDD" id="cd01085">
    <property type="entry name" value="APP"/>
    <property type="match status" value="1"/>
</dbReference>
<dbReference type="InterPro" id="IPR032416">
    <property type="entry name" value="Peptidase_M24_C"/>
</dbReference>
<evidence type="ECO:0000259" key="5">
    <source>
        <dbReference type="Pfam" id="PF00557"/>
    </source>
</evidence>
<accession>A0ABN8B9Q7</accession>
<dbReference type="PANTHER" id="PTHR43763:SF6">
    <property type="entry name" value="XAA-PRO AMINOPEPTIDASE 1"/>
    <property type="match status" value="1"/>
</dbReference>
<dbReference type="Gene3D" id="3.90.230.10">
    <property type="entry name" value="Creatinase/methionine aminopeptidase superfamily"/>
    <property type="match status" value="1"/>
</dbReference>
<organism evidence="8 9">
    <name type="scientific">Chilo suppressalis</name>
    <name type="common">Asiatic rice borer moth</name>
    <dbReference type="NCBI Taxonomy" id="168631"/>
    <lineage>
        <taxon>Eukaryota</taxon>
        <taxon>Metazoa</taxon>
        <taxon>Ecdysozoa</taxon>
        <taxon>Arthropoda</taxon>
        <taxon>Hexapoda</taxon>
        <taxon>Insecta</taxon>
        <taxon>Pterygota</taxon>
        <taxon>Neoptera</taxon>
        <taxon>Endopterygota</taxon>
        <taxon>Lepidoptera</taxon>
        <taxon>Glossata</taxon>
        <taxon>Ditrysia</taxon>
        <taxon>Pyraloidea</taxon>
        <taxon>Crambidae</taxon>
        <taxon>Crambinae</taxon>
        <taxon>Chilo</taxon>
    </lineage>
</organism>
<evidence type="ECO:0008006" key="10">
    <source>
        <dbReference type="Google" id="ProtNLM"/>
    </source>
</evidence>
<keyword evidence="9" id="KW-1185">Reference proteome</keyword>
<dbReference type="InterPro" id="IPR050422">
    <property type="entry name" value="X-Pro_aminopeptidase_P"/>
</dbReference>
<keyword evidence="2" id="KW-0479">Metal-binding</keyword>
<evidence type="ECO:0000313" key="9">
    <source>
        <dbReference type="Proteomes" id="UP001153292"/>
    </source>
</evidence>
<evidence type="ECO:0000256" key="4">
    <source>
        <dbReference type="SAM" id="SignalP"/>
    </source>
</evidence>
<dbReference type="SUPFAM" id="SSF55920">
    <property type="entry name" value="Creatinase/aminopeptidase"/>
    <property type="match status" value="1"/>
</dbReference>
<dbReference type="InterPro" id="IPR000587">
    <property type="entry name" value="Creatinase_N"/>
</dbReference>
<dbReference type="InterPro" id="IPR033740">
    <property type="entry name" value="Pept_M24B"/>
</dbReference>
<dbReference type="Pfam" id="PF01321">
    <property type="entry name" value="Creatinase_N"/>
    <property type="match status" value="1"/>
</dbReference>
<dbReference type="Gene3D" id="3.40.350.10">
    <property type="entry name" value="Creatinase/prolidase N-terminal domain"/>
    <property type="match status" value="2"/>
</dbReference>
<evidence type="ECO:0000256" key="3">
    <source>
        <dbReference type="ARBA" id="ARBA00022801"/>
    </source>
</evidence>
<name>A0ABN8B9Q7_CHISP</name>
<dbReference type="InterPro" id="IPR000994">
    <property type="entry name" value="Pept_M24"/>
</dbReference>
<proteinExistence type="inferred from homology"/>
<reference evidence="8" key="1">
    <citation type="submission" date="2021-12" db="EMBL/GenBank/DDBJ databases">
        <authorList>
            <person name="King R."/>
        </authorList>
    </citation>
    <scope>NUCLEOTIDE SEQUENCE</scope>
</reference>
<dbReference type="Pfam" id="PF00557">
    <property type="entry name" value="Peptidase_M24"/>
    <property type="match status" value="1"/>
</dbReference>
<feature type="domain" description="Peptidase M24" evidence="5">
    <location>
        <begin position="376"/>
        <end position="591"/>
    </location>
</feature>
<dbReference type="InterPro" id="IPR036005">
    <property type="entry name" value="Creatinase/aminopeptidase-like"/>
</dbReference>
<dbReference type="PANTHER" id="PTHR43763">
    <property type="entry name" value="XAA-PRO AMINOPEPTIDASE 1"/>
    <property type="match status" value="1"/>
</dbReference>
<feature type="signal peptide" evidence="4">
    <location>
        <begin position="1"/>
        <end position="22"/>
    </location>
</feature>
<dbReference type="InterPro" id="IPR029149">
    <property type="entry name" value="Creatin/AminoP/Spt16_N"/>
</dbReference>
<feature type="chain" id="PRO_5045548634" description="Peptidase M24 domain-containing protein" evidence="4">
    <location>
        <begin position="23"/>
        <end position="701"/>
    </location>
</feature>
<protein>
    <recommendedName>
        <fullName evidence="10">Peptidase M24 domain-containing protein</fullName>
    </recommendedName>
</protein>
<feature type="domain" description="Creatinase N-terminal" evidence="6">
    <location>
        <begin position="58"/>
        <end position="181"/>
    </location>
</feature>
<dbReference type="Pfam" id="PF16188">
    <property type="entry name" value="Peptidase_M24_C"/>
    <property type="match status" value="1"/>
</dbReference>
<evidence type="ECO:0000259" key="6">
    <source>
        <dbReference type="Pfam" id="PF01321"/>
    </source>
</evidence>
<gene>
    <name evidence="8" type="ORF">CHILSU_LOCUS7332</name>
</gene>
<dbReference type="SUPFAM" id="SSF53092">
    <property type="entry name" value="Creatinase/prolidase N-terminal domain"/>
    <property type="match status" value="1"/>
</dbReference>
<dbReference type="EMBL" id="OU963920">
    <property type="protein sequence ID" value="CAH0404029.1"/>
    <property type="molecule type" value="Genomic_DNA"/>
</dbReference>
<evidence type="ECO:0000256" key="1">
    <source>
        <dbReference type="ARBA" id="ARBA00008766"/>
    </source>
</evidence>
<keyword evidence="3" id="KW-0378">Hydrolase</keyword>
<evidence type="ECO:0000259" key="7">
    <source>
        <dbReference type="Pfam" id="PF16188"/>
    </source>
</evidence>
<dbReference type="Proteomes" id="UP001153292">
    <property type="component" value="Chromosome 27"/>
</dbReference>
<comment type="similarity">
    <text evidence="1">Belongs to the peptidase M24B family.</text>
</comment>
<keyword evidence="4" id="KW-0732">Signal</keyword>
<evidence type="ECO:0000256" key="2">
    <source>
        <dbReference type="ARBA" id="ARBA00022723"/>
    </source>
</evidence>
<sequence length="701" mass="77202">MAAFHICRVIFYINILASSVVPGHIPMRYFNWAEPDMPDFVTYDSISAKASKEGSAQRLKAVRDVMKENGVDAYIIPTADAHNSQYIAPTDARREWLSGLQGSSGTVVVTAEEARVWTDSRYFTQFELQVNTEHFTLMRQGIDESIQSWLVGNLQDSVVGIDPTTYTRNSWTSLETALATVNISLKATPQNLVDIARADIGDPAPVRPNNDLLALNISFTGRPSNEKISQLLREMASRNATALVLTALDDIAYTLNIRGSDIPYNPVFFSYLVIRSDLSSPANIVFFWGNGELTADIQAHLSSEGTQLTPRPYENIFSYLENMVIEMPGDTVWLSQDGSHALYLAVETDGVASILSTLSPVASIKCVKNDVELAGFRTAHIKDGIAVVRGLRWVEESVAAGEVVTEIDLSDKLAQLRSEELYSHGPSFSTIAGAGENGAIIHYSPPREGSRVIGKYDMLLVDSGGQYKDGTTDITRTRHMNASPTQAQRLAFTRVLKGQIMLGTVVFPKWTVGHTLESFARKSLWDVGLNYAHGTGHGVGHFLNVHEGPSGILSGPLASDPGIQPKMIFSNEPGYYEVGEYGIRHEDLVEVIELNKDSDHILANGLVGNFSGAGALGFRYLSLVPHQTACLDVGLLSEFEIKFINDYHARVFSALGPILRERNLMDDYRWLEKECAPIRNAAIFVKSSPFLFISIVSLWFV</sequence>